<evidence type="ECO:0000313" key="3">
    <source>
        <dbReference type="EMBL" id="HCK29702.1"/>
    </source>
</evidence>
<keyword evidence="1" id="KW-0732">Signal</keyword>
<dbReference type="Proteomes" id="UP000263596">
    <property type="component" value="Unassembled WGS sequence"/>
</dbReference>
<organism evidence="3 4">
    <name type="scientific">Acinetobacter ursingii</name>
    <dbReference type="NCBI Taxonomy" id="108980"/>
    <lineage>
        <taxon>Bacteria</taxon>
        <taxon>Pseudomonadati</taxon>
        <taxon>Pseudomonadota</taxon>
        <taxon>Gammaproteobacteria</taxon>
        <taxon>Moraxellales</taxon>
        <taxon>Moraxellaceae</taxon>
        <taxon>Acinetobacter</taxon>
    </lineage>
</organism>
<sequence length="319" mass="32805">MKKNKILGCISLICFAPFTFAMQPLDDQSLSATTGQDGINIGIGINKVQFNQVSLIDTNGYGAQATSYANRASLVVASRNASPTTLTFNGANNTPSLNIVADTDGGINNKAFANLAVSFANQITGLTISPFSIYLAGTNSTSSSTGSKSIFTGTNLNSDVKELLRVGSNIDVNFVSGNAPKMNIQLGDAPQGHMIQFGGAISSICSAGCPITLVSNYTDTQTPANSYSTGITFNLSLKATDTTNGFSLNNFYSGVETGGFVFGNTGDSSKLDAGLSNVTLGTTGQSNATVFNGVQNGPIGNIGAVGASFKDLKVKISGM</sequence>
<name>A0A3D2SLM7_9GAMM</name>
<dbReference type="RefSeq" id="WP_049176407.1">
    <property type="nucleotide sequence ID" value="NZ_BKFK01000006.1"/>
</dbReference>
<protein>
    <submittedName>
        <fullName evidence="3">FilA</fullName>
    </submittedName>
</protein>
<evidence type="ECO:0000259" key="2">
    <source>
        <dbReference type="Pfam" id="PF19657"/>
    </source>
</evidence>
<feature type="chain" id="PRO_5017802773" evidence="1">
    <location>
        <begin position="22"/>
        <end position="319"/>
    </location>
</feature>
<evidence type="ECO:0000313" key="4">
    <source>
        <dbReference type="Proteomes" id="UP000263596"/>
    </source>
</evidence>
<dbReference type="EMBL" id="DPVE01000107">
    <property type="protein sequence ID" value="HCK29702.1"/>
    <property type="molecule type" value="Genomic_DNA"/>
</dbReference>
<feature type="signal peptide" evidence="1">
    <location>
        <begin position="1"/>
        <end position="21"/>
    </location>
</feature>
<evidence type="ECO:0000256" key="1">
    <source>
        <dbReference type="SAM" id="SignalP"/>
    </source>
</evidence>
<dbReference type="AlphaFoldDB" id="A0A3D2SLM7"/>
<gene>
    <name evidence="3" type="ORF">DHW29_05605</name>
</gene>
<proteinExistence type="predicted"/>
<comment type="caution">
    <text evidence="3">The sequence shown here is derived from an EMBL/GenBank/DDBJ whole genome shotgun (WGS) entry which is preliminary data.</text>
</comment>
<dbReference type="Pfam" id="PF19657">
    <property type="entry name" value="DUF6160"/>
    <property type="match status" value="1"/>
</dbReference>
<reference evidence="3 4" key="1">
    <citation type="journal article" date="2018" name="Nat. Biotechnol.">
        <title>A standardized bacterial taxonomy based on genome phylogeny substantially revises the tree of life.</title>
        <authorList>
            <person name="Parks D.H."/>
            <person name="Chuvochina M."/>
            <person name="Waite D.W."/>
            <person name="Rinke C."/>
            <person name="Skarshewski A."/>
            <person name="Chaumeil P.A."/>
            <person name="Hugenholtz P."/>
        </authorList>
    </citation>
    <scope>NUCLEOTIDE SEQUENCE [LARGE SCALE GENOMIC DNA]</scope>
    <source>
        <strain evidence="3">UBA9669</strain>
    </source>
</reference>
<accession>A0A3D2SLM7</accession>
<dbReference type="InterPro" id="IPR046158">
    <property type="entry name" value="DUF6160"/>
</dbReference>
<feature type="domain" description="DUF6160" evidence="2">
    <location>
        <begin position="2"/>
        <end position="60"/>
    </location>
</feature>